<feature type="transmembrane region" description="Helical" evidence="4">
    <location>
        <begin position="570"/>
        <end position="591"/>
    </location>
</feature>
<dbReference type="InterPro" id="IPR018062">
    <property type="entry name" value="HTH_AraC-typ_CS"/>
</dbReference>
<organism evidence="6 7">
    <name type="scientific">Candidatus Raymondbacteria bacterium RIFOXYD12_FULL_49_13</name>
    <dbReference type="NCBI Taxonomy" id="1817890"/>
    <lineage>
        <taxon>Bacteria</taxon>
        <taxon>Raymondiibacteriota</taxon>
    </lineage>
</organism>
<dbReference type="GO" id="GO:0043565">
    <property type="term" value="F:sequence-specific DNA binding"/>
    <property type="evidence" value="ECO:0007669"/>
    <property type="project" value="InterPro"/>
</dbReference>
<evidence type="ECO:0000313" key="6">
    <source>
        <dbReference type="EMBL" id="OGK02072.1"/>
    </source>
</evidence>
<evidence type="ECO:0000256" key="1">
    <source>
        <dbReference type="ARBA" id="ARBA00023015"/>
    </source>
</evidence>
<evidence type="ECO:0000256" key="4">
    <source>
        <dbReference type="SAM" id="Phobius"/>
    </source>
</evidence>
<dbReference type="Gene3D" id="1.10.10.60">
    <property type="entry name" value="Homeodomain-like"/>
    <property type="match status" value="2"/>
</dbReference>
<keyword evidence="4" id="KW-0472">Membrane</keyword>
<dbReference type="EMBL" id="MFYX01000113">
    <property type="protein sequence ID" value="OGK02072.1"/>
    <property type="molecule type" value="Genomic_DNA"/>
</dbReference>
<keyword evidence="4" id="KW-1133">Transmembrane helix</keyword>
<dbReference type="SUPFAM" id="SSF46689">
    <property type="entry name" value="Homeodomain-like"/>
    <property type="match status" value="1"/>
</dbReference>
<keyword evidence="3" id="KW-0804">Transcription</keyword>
<accession>A0A1F7F667</accession>
<evidence type="ECO:0000259" key="5">
    <source>
        <dbReference type="PROSITE" id="PS01124"/>
    </source>
</evidence>
<dbReference type="PROSITE" id="PS00041">
    <property type="entry name" value="HTH_ARAC_FAMILY_1"/>
    <property type="match status" value="1"/>
</dbReference>
<evidence type="ECO:0000256" key="3">
    <source>
        <dbReference type="ARBA" id="ARBA00023163"/>
    </source>
</evidence>
<dbReference type="InterPro" id="IPR018060">
    <property type="entry name" value="HTH_AraC"/>
</dbReference>
<dbReference type="Pfam" id="PF12833">
    <property type="entry name" value="HTH_18"/>
    <property type="match status" value="1"/>
</dbReference>
<dbReference type="AlphaFoldDB" id="A0A1F7F667"/>
<keyword evidence="1" id="KW-0805">Transcription regulation</keyword>
<dbReference type="InterPro" id="IPR009057">
    <property type="entry name" value="Homeodomain-like_sf"/>
</dbReference>
<dbReference type="SMART" id="SM00342">
    <property type="entry name" value="HTH_ARAC"/>
    <property type="match status" value="1"/>
</dbReference>
<dbReference type="Gene3D" id="2.60.120.200">
    <property type="match status" value="1"/>
</dbReference>
<protein>
    <recommendedName>
        <fullName evidence="5">HTH araC/xylS-type domain-containing protein</fullName>
    </recommendedName>
</protein>
<keyword evidence="2" id="KW-0238">DNA-binding</keyword>
<reference evidence="6 7" key="1">
    <citation type="journal article" date="2016" name="Nat. Commun.">
        <title>Thousands of microbial genomes shed light on interconnected biogeochemical processes in an aquifer system.</title>
        <authorList>
            <person name="Anantharaman K."/>
            <person name="Brown C.T."/>
            <person name="Hug L.A."/>
            <person name="Sharon I."/>
            <person name="Castelle C.J."/>
            <person name="Probst A.J."/>
            <person name="Thomas B.C."/>
            <person name="Singh A."/>
            <person name="Wilkins M.J."/>
            <person name="Karaoz U."/>
            <person name="Brodie E.L."/>
            <person name="Williams K.H."/>
            <person name="Hubbard S.S."/>
            <person name="Banfield J.F."/>
        </authorList>
    </citation>
    <scope>NUCLEOTIDE SEQUENCE [LARGE SCALE GENOMIC DNA]</scope>
</reference>
<proteinExistence type="predicted"/>
<feature type="domain" description="HTH araC/xylS-type" evidence="5">
    <location>
        <begin position="611"/>
        <end position="710"/>
    </location>
</feature>
<dbReference type="PROSITE" id="PS01124">
    <property type="entry name" value="HTH_ARAC_FAMILY_2"/>
    <property type="match status" value="1"/>
</dbReference>
<name>A0A1F7F667_UNCRA</name>
<sequence length="718" mass="80472">MTMARGILQVLLIVLTCMTFIPASVLKNSFFTSSFESGPALIQESSVQNKKSMLYEASGLDQWVSQNGQGWITVPENIEPVYFTYARRTGNVFQGVSGLTGKWSEYSEVRTRGFYGWDDIPTACVSLVQGIHGPGAAKITFHTSDKYCHLFAAIQPRTELYGRFYVRVSEEAINSLSKDHAIAWFYEHMSDIHGHFRIGCVFRNNEPVLCARFHIYTGTENEKHDVYMYGKNAVISGQDYCVEFYYQCESDNTGGARFWIDGVLAADSARYRLRNMGAVQRVHFGAFSRAKFDTGNIIIDDIAFSSERVGPIPGVDSLSFQDNVFSLFSRDPYIHMQVQAVDSCVPWFLAGFNSGILKKGDSRLSHALNNAAFIRARIQNAYGTWSEWRAIASGRNVGAFPLQKRDSLVCGITLTALGKEKPLNSLRPGEWVTLHMNFSELPTRADVLLSQFTNRSASLPGNYGNGDKRSNYYFRISLGESLLWTHKFEGESVLYEISGQKHEYVRDHGLVIDTVAKSILLTFRLSDSAKTGPWLLQAVAYDSIGMTGAKPMLVPFNVSDIQEGTKRVPFGGIAVMIALVVALGAGLIFVFRKVRPGKTEGVSYSSNPTIRRAQEIISEEISNPALDVELVSEKLKISKSNLSSQFKKETGHSFPQYLNMLRIEKAKELLKTSNLNVSEIAFHVGYGTYEHFNYIFNQYEKIPASEFRKKAGMERLNR</sequence>
<dbReference type="Proteomes" id="UP000179243">
    <property type="component" value="Unassembled WGS sequence"/>
</dbReference>
<dbReference type="PANTHER" id="PTHR43280">
    <property type="entry name" value="ARAC-FAMILY TRANSCRIPTIONAL REGULATOR"/>
    <property type="match status" value="1"/>
</dbReference>
<evidence type="ECO:0000313" key="7">
    <source>
        <dbReference type="Proteomes" id="UP000179243"/>
    </source>
</evidence>
<evidence type="ECO:0000256" key="2">
    <source>
        <dbReference type="ARBA" id="ARBA00023125"/>
    </source>
</evidence>
<dbReference type="GO" id="GO:0003700">
    <property type="term" value="F:DNA-binding transcription factor activity"/>
    <property type="evidence" value="ECO:0007669"/>
    <property type="project" value="InterPro"/>
</dbReference>
<gene>
    <name evidence="6" type="ORF">A2519_18805</name>
</gene>
<comment type="caution">
    <text evidence="6">The sequence shown here is derived from an EMBL/GenBank/DDBJ whole genome shotgun (WGS) entry which is preliminary data.</text>
</comment>
<keyword evidence="4" id="KW-0812">Transmembrane</keyword>
<dbReference type="PANTHER" id="PTHR43280:SF28">
    <property type="entry name" value="HTH-TYPE TRANSCRIPTIONAL ACTIVATOR RHAS"/>
    <property type="match status" value="1"/>
</dbReference>